<dbReference type="EMBL" id="BART01022766">
    <property type="protein sequence ID" value="GAH00454.1"/>
    <property type="molecule type" value="Genomic_DNA"/>
</dbReference>
<reference evidence="3" key="1">
    <citation type="journal article" date="2014" name="Front. Microbiol.">
        <title>High frequency of phylogenetically diverse reductive dehalogenase-homologous genes in deep subseafloor sedimentary metagenomes.</title>
        <authorList>
            <person name="Kawai M."/>
            <person name="Futagami T."/>
            <person name="Toyoda A."/>
            <person name="Takaki Y."/>
            <person name="Nishi S."/>
            <person name="Hori S."/>
            <person name="Arai W."/>
            <person name="Tsubouchi T."/>
            <person name="Morono Y."/>
            <person name="Uchiyama I."/>
            <person name="Ito T."/>
            <person name="Fujiyama A."/>
            <person name="Inagaki F."/>
            <person name="Takami H."/>
        </authorList>
    </citation>
    <scope>NUCLEOTIDE SEQUENCE</scope>
    <source>
        <strain evidence="3">Expedition CK06-06</strain>
    </source>
</reference>
<evidence type="ECO:0000256" key="1">
    <source>
        <dbReference type="ARBA" id="ARBA00023002"/>
    </source>
</evidence>
<dbReference type="InterPro" id="IPR002869">
    <property type="entry name" value="Pyrv_flavodox_OxRed_cen"/>
</dbReference>
<name>X1D5W1_9ZZZZ</name>
<comment type="caution">
    <text evidence="3">The sequence shown here is derived from an EMBL/GenBank/DDBJ whole genome shotgun (WGS) entry which is preliminary data.</text>
</comment>
<keyword evidence="1" id="KW-0560">Oxidoreductase</keyword>
<dbReference type="PANTHER" id="PTHR43366:SF1">
    <property type="entry name" value="PYRUVATE SYNTHASE SUBUNIT PORC"/>
    <property type="match status" value="1"/>
</dbReference>
<dbReference type="GO" id="GO:0016625">
    <property type="term" value="F:oxidoreductase activity, acting on the aldehyde or oxo group of donors, iron-sulfur protein as acceptor"/>
    <property type="evidence" value="ECO:0007669"/>
    <property type="project" value="InterPro"/>
</dbReference>
<dbReference type="PANTHER" id="PTHR43366">
    <property type="entry name" value="PYRUVATE SYNTHASE SUBUNIT PORC"/>
    <property type="match status" value="1"/>
</dbReference>
<evidence type="ECO:0000313" key="3">
    <source>
        <dbReference type="EMBL" id="GAH00454.1"/>
    </source>
</evidence>
<accession>X1D5W1</accession>
<protein>
    <recommendedName>
        <fullName evidence="2">Pyruvate/ketoisovalerate oxidoreductase catalytic domain-containing protein</fullName>
    </recommendedName>
</protein>
<proteinExistence type="predicted"/>
<dbReference type="Gene3D" id="3.40.920.10">
    <property type="entry name" value="Pyruvate-ferredoxin oxidoreductase, PFOR, domain III"/>
    <property type="match status" value="1"/>
</dbReference>
<gene>
    <name evidence="3" type="ORF">S01H4_41601</name>
</gene>
<sequence length="108" mass="11488">YTRISNQPIRIHSAIKNPQAVAVIDPTLATPLVLEGLAKDGLLVINSPAAPADLRKTLNYKDGKLAAVDATKISLEALGRAMPNTPMLGALLKVFSVVSMEALEKQDN</sequence>
<evidence type="ECO:0000259" key="2">
    <source>
        <dbReference type="Pfam" id="PF01558"/>
    </source>
</evidence>
<feature type="domain" description="Pyruvate/ketoisovalerate oxidoreductase catalytic" evidence="2">
    <location>
        <begin position="1"/>
        <end position="105"/>
    </location>
</feature>
<dbReference type="InterPro" id="IPR011894">
    <property type="entry name" value="PorC_KorC"/>
</dbReference>
<feature type="non-terminal residue" evidence="3">
    <location>
        <position position="1"/>
    </location>
</feature>
<dbReference type="NCBIfam" id="TIGR02175">
    <property type="entry name" value="PorC_KorC"/>
    <property type="match status" value="1"/>
</dbReference>
<dbReference type="InterPro" id="IPR019752">
    <property type="entry name" value="Pyrv/ketoisovalerate_OxRed_cat"/>
</dbReference>
<dbReference type="SUPFAM" id="SSF53323">
    <property type="entry name" value="Pyruvate-ferredoxin oxidoreductase, PFOR, domain III"/>
    <property type="match status" value="1"/>
</dbReference>
<dbReference type="Pfam" id="PF01558">
    <property type="entry name" value="POR"/>
    <property type="match status" value="1"/>
</dbReference>
<dbReference type="AlphaFoldDB" id="X1D5W1"/>
<organism evidence="3">
    <name type="scientific">marine sediment metagenome</name>
    <dbReference type="NCBI Taxonomy" id="412755"/>
    <lineage>
        <taxon>unclassified sequences</taxon>
        <taxon>metagenomes</taxon>
        <taxon>ecological metagenomes</taxon>
    </lineage>
</organism>
<dbReference type="InterPro" id="IPR051626">
    <property type="entry name" value="Oxidoreductase_gamma_subunit"/>
</dbReference>